<accession>A0AAP4FBD4</accession>
<protein>
    <submittedName>
        <fullName evidence="2">Uncharacterized protein</fullName>
    </submittedName>
</protein>
<dbReference type="EMBL" id="JASNVU010000005">
    <property type="protein sequence ID" value="MDK4334699.1"/>
    <property type="molecule type" value="Genomic_DNA"/>
</dbReference>
<comment type="caution">
    <text evidence="2">The sequence shown here is derived from an EMBL/GenBank/DDBJ whole genome shotgun (WGS) entry which is preliminary data.</text>
</comment>
<dbReference type="RefSeq" id="WP_126318888.1">
    <property type="nucleotide sequence ID" value="NZ_CP100378.1"/>
</dbReference>
<reference evidence="2 4" key="1">
    <citation type="submission" date="2023-05" db="EMBL/GenBank/DDBJ databases">
        <title>Metabolic capabilities are highly conserved among human nasal-associated Corynebacterium species in pangenomic analyses.</title>
        <authorList>
            <person name="Tran T.H."/>
            <person name="Roberts A.Q."/>
            <person name="Escapa I.F."/>
            <person name="Gao W."/>
            <person name="Conlan S."/>
            <person name="Kong H."/>
            <person name="Segre J.A."/>
            <person name="Kelly M.S."/>
            <person name="Lemon K.P."/>
        </authorList>
    </citation>
    <scope>NUCLEOTIDE SEQUENCE</scope>
    <source>
        <strain evidence="2">KPL2618</strain>
        <strain evidence="1 4">KPL3802</strain>
    </source>
</reference>
<evidence type="ECO:0000313" key="2">
    <source>
        <dbReference type="EMBL" id="MDK4334699.1"/>
    </source>
</evidence>
<dbReference type="AlphaFoldDB" id="A0AAP4FBD4"/>
<gene>
    <name evidence="1" type="ORF">QPX34_10100</name>
    <name evidence="2" type="ORF">QPX58_04625</name>
</gene>
<keyword evidence="4" id="KW-1185">Reference proteome</keyword>
<dbReference type="Proteomes" id="UP001230317">
    <property type="component" value="Unassembled WGS sequence"/>
</dbReference>
<dbReference type="Proteomes" id="UP001239414">
    <property type="component" value="Unassembled WGS sequence"/>
</dbReference>
<evidence type="ECO:0000313" key="4">
    <source>
        <dbReference type="Proteomes" id="UP001239414"/>
    </source>
</evidence>
<evidence type="ECO:0000313" key="1">
    <source>
        <dbReference type="EMBL" id="MDK4248358.1"/>
    </source>
</evidence>
<sequence>MQPDIRRLKATWIVDLMDRYVPDAFICHAAGIETLKRFESFRPDLRDKDLVAVRGLFHGHGRGEGLRVV</sequence>
<proteinExistence type="predicted"/>
<dbReference type="EMBL" id="JASNUO010000011">
    <property type="protein sequence ID" value="MDK4248358.1"/>
    <property type="molecule type" value="Genomic_DNA"/>
</dbReference>
<name>A0AAP4FBD4_9CORY</name>
<evidence type="ECO:0000313" key="3">
    <source>
        <dbReference type="Proteomes" id="UP001230317"/>
    </source>
</evidence>
<organism evidence="2 3">
    <name type="scientific">Corynebacterium accolens</name>
    <dbReference type="NCBI Taxonomy" id="38284"/>
    <lineage>
        <taxon>Bacteria</taxon>
        <taxon>Bacillati</taxon>
        <taxon>Actinomycetota</taxon>
        <taxon>Actinomycetes</taxon>
        <taxon>Mycobacteriales</taxon>
        <taxon>Corynebacteriaceae</taxon>
        <taxon>Corynebacterium</taxon>
    </lineage>
</organism>